<evidence type="ECO:0000256" key="8">
    <source>
        <dbReference type="SAM" id="MobiDB-lite"/>
    </source>
</evidence>
<gene>
    <name evidence="13" type="ORF">AB1Y20_021774</name>
</gene>
<feature type="region of interest" description="Disordered" evidence="8">
    <location>
        <begin position="1361"/>
        <end position="1388"/>
    </location>
</feature>
<feature type="domain" description="TRPM SLOG" evidence="11">
    <location>
        <begin position="118"/>
        <end position="339"/>
    </location>
</feature>
<reference evidence="13 14" key="1">
    <citation type="journal article" date="2024" name="Science">
        <title>Giant polyketide synthase enzymes in the biosynthesis of giant marine polyether toxins.</title>
        <authorList>
            <person name="Fallon T.R."/>
            <person name="Shende V.V."/>
            <person name="Wierzbicki I.H."/>
            <person name="Pendleton A.L."/>
            <person name="Watervoot N.F."/>
            <person name="Auber R.P."/>
            <person name="Gonzalez D.J."/>
            <person name="Wisecaver J.H."/>
            <person name="Moore B.S."/>
        </authorList>
    </citation>
    <scope>NUCLEOTIDE SEQUENCE [LARGE SCALE GENOMIC DNA]</scope>
    <source>
        <strain evidence="13 14">12B1</strain>
    </source>
</reference>
<keyword evidence="5" id="KW-0406">Ion transport</keyword>
<feature type="region of interest" description="Disordered" evidence="8">
    <location>
        <begin position="1424"/>
        <end position="1443"/>
    </location>
</feature>
<dbReference type="Proteomes" id="UP001515480">
    <property type="component" value="Unassembled WGS sequence"/>
</dbReference>
<evidence type="ECO:0000256" key="7">
    <source>
        <dbReference type="ARBA" id="ARBA00023303"/>
    </source>
</evidence>
<proteinExistence type="predicted"/>
<dbReference type="Pfam" id="PF25508">
    <property type="entry name" value="TRPM2"/>
    <property type="match status" value="1"/>
</dbReference>
<dbReference type="InterPro" id="IPR050927">
    <property type="entry name" value="TRPM"/>
</dbReference>
<evidence type="ECO:0000256" key="9">
    <source>
        <dbReference type="SAM" id="Phobius"/>
    </source>
</evidence>
<name>A0AB34JM68_PRYPA</name>
<evidence type="ECO:0000256" key="3">
    <source>
        <dbReference type="ARBA" id="ARBA00022692"/>
    </source>
</evidence>
<feature type="region of interest" description="Disordered" evidence="8">
    <location>
        <begin position="1266"/>
        <end position="1323"/>
    </location>
</feature>
<evidence type="ECO:0000256" key="6">
    <source>
        <dbReference type="ARBA" id="ARBA00023136"/>
    </source>
</evidence>
<dbReference type="Pfam" id="PF18139">
    <property type="entry name" value="LSDAT_euk"/>
    <property type="match status" value="1"/>
</dbReference>
<dbReference type="Pfam" id="PF00520">
    <property type="entry name" value="Ion_trans"/>
    <property type="match status" value="1"/>
</dbReference>
<keyword evidence="4 9" id="KW-1133">Transmembrane helix</keyword>
<comment type="subcellular location">
    <subcellularLocation>
        <location evidence="1">Membrane</location>
        <topology evidence="1">Multi-pass membrane protein</topology>
    </subcellularLocation>
</comment>
<dbReference type="GO" id="GO:0005886">
    <property type="term" value="C:plasma membrane"/>
    <property type="evidence" value="ECO:0007669"/>
    <property type="project" value="TreeGrafter"/>
</dbReference>
<dbReference type="EMBL" id="JBGBPQ010000007">
    <property type="protein sequence ID" value="KAL1522133.1"/>
    <property type="molecule type" value="Genomic_DNA"/>
</dbReference>
<feature type="transmembrane region" description="Helical" evidence="9">
    <location>
        <begin position="860"/>
        <end position="880"/>
    </location>
</feature>
<evidence type="ECO:0000259" key="11">
    <source>
        <dbReference type="Pfam" id="PF18139"/>
    </source>
</evidence>
<feature type="region of interest" description="Disordered" evidence="8">
    <location>
        <begin position="1197"/>
        <end position="1226"/>
    </location>
</feature>
<feature type="region of interest" description="Disordered" evidence="8">
    <location>
        <begin position="1456"/>
        <end position="1498"/>
    </location>
</feature>
<organism evidence="13 14">
    <name type="scientific">Prymnesium parvum</name>
    <name type="common">Toxic golden alga</name>
    <dbReference type="NCBI Taxonomy" id="97485"/>
    <lineage>
        <taxon>Eukaryota</taxon>
        <taxon>Haptista</taxon>
        <taxon>Haptophyta</taxon>
        <taxon>Prymnesiophyceae</taxon>
        <taxon>Prymnesiales</taxon>
        <taxon>Prymnesiaceae</taxon>
        <taxon>Prymnesium</taxon>
    </lineage>
</organism>
<keyword evidence="14" id="KW-1185">Reference proteome</keyword>
<feature type="transmembrane region" description="Helical" evidence="9">
    <location>
        <begin position="759"/>
        <end position="778"/>
    </location>
</feature>
<evidence type="ECO:0000256" key="5">
    <source>
        <dbReference type="ARBA" id="ARBA00023065"/>
    </source>
</evidence>
<dbReference type="Gene3D" id="3.40.50.450">
    <property type="match status" value="1"/>
</dbReference>
<protein>
    <submittedName>
        <fullName evidence="13">Uncharacterized protein</fullName>
    </submittedName>
</protein>
<keyword evidence="7" id="KW-0407">Ion channel</keyword>
<dbReference type="InterPro" id="IPR005821">
    <property type="entry name" value="Ion_trans_dom"/>
</dbReference>
<feature type="transmembrane region" description="Helical" evidence="9">
    <location>
        <begin position="1025"/>
        <end position="1047"/>
    </location>
</feature>
<keyword evidence="2" id="KW-0813">Transport</keyword>
<feature type="compositionally biased region" description="Basic and acidic residues" evidence="8">
    <location>
        <begin position="1197"/>
        <end position="1207"/>
    </location>
</feature>
<keyword evidence="3 9" id="KW-0812">Transmembrane</keyword>
<dbReference type="GO" id="GO:0099604">
    <property type="term" value="F:ligand-gated calcium channel activity"/>
    <property type="evidence" value="ECO:0007669"/>
    <property type="project" value="TreeGrafter"/>
</dbReference>
<evidence type="ECO:0000256" key="4">
    <source>
        <dbReference type="ARBA" id="ARBA00022989"/>
    </source>
</evidence>
<dbReference type="PANTHER" id="PTHR13800">
    <property type="entry name" value="TRANSIENT RECEPTOR POTENTIAL CATION CHANNEL, SUBFAMILY M, MEMBER 6"/>
    <property type="match status" value="1"/>
</dbReference>
<feature type="transmembrane region" description="Helical" evidence="9">
    <location>
        <begin position="828"/>
        <end position="848"/>
    </location>
</feature>
<dbReference type="InterPro" id="IPR041491">
    <property type="entry name" value="TRPM_SLOG"/>
</dbReference>
<evidence type="ECO:0000313" key="14">
    <source>
        <dbReference type="Proteomes" id="UP001515480"/>
    </source>
</evidence>
<evidence type="ECO:0000256" key="2">
    <source>
        <dbReference type="ARBA" id="ARBA00022448"/>
    </source>
</evidence>
<evidence type="ECO:0000259" key="10">
    <source>
        <dbReference type="Pfam" id="PF00520"/>
    </source>
</evidence>
<feature type="transmembrane region" description="Helical" evidence="9">
    <location>
        <begin position="985"/>
        <end position="1005"/>
    </location>
</feature>
<feature type="domain" description="Ion transport" evidence="10">
    <location>
        <begin position="997"/>
        <end position="1143"/>
    </location>
</feature>
<comment type="caution">
    <text evidence="13">The sequence shown here is derived from an EMBL/GenBank/DDBJ whole genome shotgun (WGS) entry which is preliminary data.</text>
</comment>
<evidence type="ECO:0000256" key="1">
    <source>
        <dbReference type="ARBA" id="ARBA00004141"/>
    </source>
</evidence>
<accession>A0AB34JM68</accession>
<evidence type="ECO:0000259" key="12">
    <source>
        <dbReference type="Pfam" id="PF25508"/>
    </source>
</evidence>
<feature type="transmembrane region" description="Helical" evidence="9">
    <location>
        <begin position="901"/>
        <end position="919"/>
    </location>
</feature>
<feature type="domain" description="TRPM-like" evidence="12">
    <location>
        <begin position="501"/>
        <end position="742"/>
    </location>
</feature>
<sequence>MRLPYVALPESPDDANAARVRSCIQKSRRNGAGISPFGTLRNVFALTSASSRQLVLSEDSTVDLTSDKVRRAVQTIERCYLAHAHVVPNALDTVATKADWGTLCFPGKTGGESRRAPAHYIRVPERASSSRTARIIAKFWKVPRPSLLIAVAGGASSLDLPPRIEQAFRHGLLNIALSTQTLILTGGMSNGVMSLVGSAFEDSPVPPPIIGFASWTKVLGHATLRRNRGEEQPRPYFAGMANSEDGAGLEYHHSHFVLIDCGANSRWGAEIALRDSIQEAYAEVYSIPSVLLVVQGGVGTLRTVHKAMCLEKHGDRGVERTPTPVVLLAGSGGAADVISRYSDGWSSARGASSLDLRTYEGGRWASHEEMLRQIVLADEKHWLLNLFHSRPGRREHMDDVILRAILRKQLRWETSAQQLAKWTDGHAPVGGYDEAVRTPGSIALEIKFSTDRSVRLAVLWGRADLLRQLLKDREEEMLKLASRGPRKGGDLQLAKQLQQERAEELQRALQLALEQDRPEICILLMQSGASMTKANLLLLYCKDSPDNLGLYSHNELIKELRRVLNHALRERRRARKPRLEPHEEAHLFQEFVQPFLCRILPAFSGYFHNRAAIQQLGRESARRTGVQPPPSSTYIRMSDFFFWAVASGRWDLSLALWRQTSHPVRCGLLASGMCKQMAGRHETHRERLMSMAQAFESRATDILDELPAGEPSYLFLCGRGAFWPQSLVELAWENEMKRFMSHPLCRMLIKRLSSSTDRLSLMSLTSSVSIFLSVLRLVPLDGCVDVMQERWKLRKRQLTLSEQRRSKPTPLVGFARYIEFLQIPRVKLLLRNIFSCLYLLLFVLYFFTQTEVPSPCLWQPMTSFIVIRHTFSIWTVAILLDEMLQMKRDGIRAYFCSYWNLLDMLWLGMVVGSILLSSFEPDCEAIDAPELRAAPARAPSPCDVGRVDEAVEADEGVEVDAGPAISVSWFNAFTLKHSPTSTWELSVILLGYAAIPLFLRLLAVFGGHRKLGVLLIIVTNMVQDVMLFLTISGSTFLGFGLAFVAILRIQGNYKPLLVSGDAFDAHWLASQLDGNEVSRTSLRISLSIPLWVIVGENHMELIDSVSPTMGAVVLWIYILLAQVLLVNLLIAMMGSTYTRYSRNAEQEFFFNQLRVLMDARTLFSIPPPISLPLLPFALLGILKQTDTPDEDIRNKMREDDRVTENLKRGMLSKVHRSPEEEDKTTETQLDQLLAKMLTISEQQEEEAEHRRELSCKVDRLEKHFGHSLPGLQPDCVRRSPASTSPMPPDRSGDLLAPVEESVSPPFFDAEGSPQARTPRPGTARQSYHMDQLAQQLIHEQQMAASSQTWEGMLRARKPACPRPVDNRPGEAAVDHSSLGSSRRADGAGDHLAPVSFSCAARMTARTPAGVTRFRRECASEIVQMPTGSGSLSSREHPAQATPRRLRDCHEPLEVERLSSLAMRPRSRPHARGPFSSNEGMAAPPRLLKPYRAMEHPSA</sequence>
<keyword evidence="6 9" id="KW-0472">Membrane</keyword>
<evidence type="ECO:0000313" key="13">
    <source>
        <dbReference type="EMBL" id="KAL1522133.1"/>
    </source>
</evidence>
<dbReference type="PANTHER" id="PTHR13800:SF12">
    <property type="entry name" value="TRANSIENT RECEPTOR POTENTIAL CATION CHANNEL SUBFAMILY M MEMBER-LIKE 2"/>
    <property type="match status" value="1"/>
</dbReference>
<feature type="transmembrane region" description="Helical" evidence="9">
    <location>
        <begin position="1109"/>
        <end position="1132"/>
    </location>
</feature>
<dbReference type="InterPro" id="IPR057366">
    <property type="entry name" value="TRPM-like"/>
</dbReference>